<protein>
    <submittedName>
        <fullName evidence="2">GM12615</fullName>
    </submittedName>
</protein>
<dbReference type="EMBL" id="CH480819">
    <property type="protein sequence ID" value="EDW53025.1"/>
    <property type="molecule type" value="Genomic_DNA"/>
</dbReference>
<dbReference type="HOGENOM" id="CLU_1549261_0_0_1"/>
<evidence type="ECO:0000256" key="1">
    <source>
        <dbReference type="SAM" id="MobiDB-lite"/>
    </source>
</evidence>
<keyword evidence="3" id="KW-1185">Reference proteome</keyword>
<feature type="region of interest" description="Disordered" evidence="1">
    <location>
        <begin position="93"/>
        <end position="173"/>
    </location>
</feature>
<evidence type="ECO:0000313" key="3">
    <source>
        <dbReference type="Proteomes" id="UP000001292"/>
    </source>
</evidence>
<dbReference type="STRING" id="7238.B4I0J4"/>
<gene>
    <name evidence="2" type="primary">Dsec\GM12615</name>
    <name evidence="2" type="ORF">Dsec_GM12615</name>
</gene>
<sequence length="173" mass="18831">MYNARSRGSAANKGISPKRIVTIGSLLLVLGFNQVASMSLDRLALERNELPADQQQPQQQDVLVDNMKLTSIPSADSSDMYMLVPDTVASQLEDTEHVNRNSIEADPESDPSGSSASDMLMLESDSSPAMQLVELPSDITVAESQPETEHDAEHDAEQQPESIEEHVVLMKPA</sequence>
<proteinExistence type="predicted"/>
<dbReference type="Proteomes" id="UP000001292">
    <property type="component" value="Unassembled WGS sequence"/>
</dbReference>
<dbReference type="AlphaFoldDB" id="B4I0J4"/>
<reference evidence="2 3" key="1">
    <citation type="journal article" date="2007" name="Nature">
        <title>Evolution of genes and genomes on the Drosophila phylogeny.</title>
        <authorList>
            <consortium name="Drosophila 12 Genomes Consortium"/>
            <person name="Clark A.G."/>
            <person name="Eisen M.B."/>
            <person name="Smith D.R."/>
            <person name="Bergman C.M."/>
            <person name="Oliver B."/>
            <person name="Markow T.A."/>
            <person name="Kaufman T.C."/>
            <person name="Kellis M."/>
            <person name="Gelbart W."/>
            <person name="Iyer V.N."/>
            <person name="Pollard D.A."/>
            <person name="Sackton T.B."/>
            <person name="Larracuente A.M."/>
            <person name="Singh N.D."/>
            <person name="Abad J.P."/>
            <person name="Abt D.N."/>
            <person name="Adryan B."/>
            <person name="Aguade M."/>
            <person name="Akashi H."/>
            <person name="Anderson W.W."/>
            <person name="Aquadro C.F."/>
            <person name="Ardell D.H."/>
            <person name="Arguello R."/>
            <person name="Artieri C.G."/>
            <person name="Barbash D.A."/>
            <person name="Barker D."/>
            <person name="Barsanti P."/>
            <person name="Batterham P."/>
            <person name="Batzoglou S."/>
            <person name="Begun D."/>
            <person name="Bhutkar A."/>
            <person name="Blanco E."/>
            <person name="Bosak S.A."/>
            <person name="Bradley R.K."/>
            <person name="Brand A.D."/>
            <person name="Brent M.R."/>
            <person name="Brooks A.N."/>
            <person name="Brown R.H."/>
            <person name="Butlin R.K."/>
            <person name="Caggese C."/>
            <person name="Calvi B.R."/>
            <person name="Bernardo de Carvalho A."/>
            <person name="Caspi A."/>
            <person name="Castrezana S."/>
            <person name="Celniker S.E."/>
            <person name="Chang J.L."/>
            <person name="Chapple C."/>
            <person name="Chatterji S."/>
            <person name="Chinwalla A."/>
            <person name="Civetta A."/>
            <person name="Clifton S.W."/>
            <person name="Comeron J.M."/>
            <person name="Costello J.C."/>
            <person name="Coyne J.A."/>
            <person name="Daub J."/>
            <person name="David R.G."/>
            <person name="Delcher A.L."/>
            <person name="Delehaunty K."/>
            <person name="Do C.B."/>
            <person name="Ebling H."/>
            <person name="Edwards K."/>
            <person name="Eickbush T."/>
            <person name="Evans J.D."/>
            <person name="Filipski A."/>
            <person name="Findeiss S."/>
            <person name="Freyhult E."/>
            <person name="Fulton L."/>
            <person name="Fulton R."/>
            <person name="Garcia A.C."/>
            <person name="Gardiner A."/>
            <person name="Garfield D.A."/>
            <person name="Garvin B.E."/>
            <person name="Gibson G."/>
            <person name="Gilbert D."/>
            <person name="Gnerre S."/>
            <person name="Godfrey J."/>
            <person name="Good R."/>
            <person name="Gotea V."/>
            <person name="Gravely B."/>
            <person name="Greenberg A.J."/>
            <person name="Griffiths-Jones S."/>
            <person name="Gross S."/>
            <person name="Guigo R."/>
            <person name="Gustafson E.A."/>
            <person name="Haerty W."/>
            <person name="Hahn M.W."/>
            <person name="Halligan D.L."/>
            <person name="Halpern A.L."/>
            <person name="Halter G.M."/>
            <person name="Han M.V."/>
            <person name="Heger A."/>
            <person name="Hillier L."/>
            <person name="Hinrichs A.S."/>
            <person name="Holmes I."/>
            <person name="Hoskins R.A."/>
            <person name="Hubisz M.J."/>
            <person name="Hultmark D."/>
            <person name="Huntley M.A."/>
            <person name="Jaffe D.B."/>
            <person name="Jagadeeshan S."/>
            <person name="Jeck W.R."/>
            <person name="Johnson J."/>
            <person name="Jones C.D."/>
            <person name="Jordan W.C."/>
            <person name="Karpen G.H."/>
            <person name="Kataoka E."/>
            <person name="Keightley P.D."/>
            <person name="Kheradpour P."/>
            <person name="Kirkness E.F."/>
            <person name="Koerich L.B."/>
            <person name="Kristiansen K."/>
            <person name="Kudrna D."/>
            <person name="Kulathinal R.J."/>
            <person name="Kumar S."/>
            <person name="Kwok R."/>
            <person name="Lander E."/>
            <person name="Langley C.H."/>
            <person name="Lapoint R."/>
            <person name="Lazzaro B.P."/>
            <person name="Lee S.J."/>
            <person name="Levesque L."/>
            <person name="Li R."/>
            <person name="Lin C.F."/>
            <person name="Lin M.F."/>
            <person name="Lindblad-Toh K."/>
            <person name="Llopart A."/>
            <person name="Long M."/>
            <person name="Low L."/>
            <person name="Lozovsky E."/>
            <person name="Lu J."/>
            <person name="Luo M."/>
            <person name="Machado C.A."/>
            <person name="Makalowski W."/>
            <person name="Marzo M."/>
            <person name="Matsuda M."/>
            <person name="Matzkin L."/>
            <person name="McAllister B."/>
            <person name="McBride C.S."/>
            <person name="McKernan B."/>
            <person name="McKernan K."/>
            <person name="Mendez-Lago M."/>
            <person name="Minx P."/>
            <person name="Mollenhauer M.U."/>
            <person name="Montooth K."/>
            <person name="Mount S.M."/>
            <person name="Mu X."/>
            <person name="Myers E."/>
            <person name="Negre B."/>
            <person name="Newfeld S."/>
            <person name="Nielsen R."/>
            <person name="Noor M.A."/>
            <person name="O'Grady P."/>
            <person name="Pachter L."/>
            <person name="Papaceit M."/>
            <person name="Parisi M.J."/>
            <person name="Parisi M."/>
            <person name="Parts L."/>
            <person name="Pedersen J.S."/>
            <person name="Pesole G."/>
            <person name="Phillippy A.M."/>
            <person name="Ponting C.P."/>
            <person name="Pop M."/>
            <person name="Porcelli D."/>
            <person name="Powell J.R."/>
            <person name="Prohaska S."/>
            <person name="Pruitt K."/>
            <person name="Puig M."/>
            <person name="Quesneville H."/>
            <person name="Ram K.R."/>
            <person name="Rand D."/>
            <person name="Rasmussen M.D."/>
            <person name="Reed L.K."/>
            <person name="Reenan R."/>
            <person name="Reily A."/>
            <person name="Remington K.A."/>
            <person name="Rieger T.T."/>
            <person name="Ritchie M.G."/>
            <person name="Robin C."/>
            <person name="Rogers Y.H."/>
            <person name="Rohde C."/>
            <person name="Rozas J."/>
            <person name="Rubenfield M.J."/>
            <person name="Ruiz A."/>
            <person name="Russo S."/>
            <person name="Salzberg S.L."/>
            <person name="Sanchez-Gracia A."/>
            <person name="Saranga D.J."/>
            <person name="Sato H."/>
            <person name="Schaeffer S.W."/>
            <person name="Schatz M.C."/>
            <person name="Schlenke T."/>
            <person name="Schwartz R."/>
            <person name="Segarra C."/>
            <person name="Singh R.S."/>
            <person name="Sirot L."/>
            <person name="Sirota M."/>
            <person name="Sisneros N.B."/>
            <person name="Smith C.D."/>
            <person name="Smith T.F."/>
            <person name="Spieth J."/>
            <person name="Stage D.E."/>
            <person name="Stark A."/>
            <person name="Stephan W."/>
            <person name="Strausberg R.L."/>
            <person name="Strempel S."/>
            <person name="Sturgill D."/>
            <person name="Sutton G."/>
            <person name="Sutton G.G."/>
            <person name="Tao W."/>
            <person name="Teichmann S."/>
            <person name="Tobari Y.N."/>
            <person name="Tomimura Y."/>
            <person name="Tsolas J.M."/>
            <person name="Valente V.L."/>
            <person name="Venter E."/>
            <person name="Venter J.C."/>
            <person name="Vicario S."/>
            <person name="Vieira F.G."/>
            <person name="Vilella A.J."/>
            <person name="Villasante A."/>
            <person name="Walenz B."/>
            <person name="Wang J."/>
            <person name="Wasserman M."/>
            <person name="Watts T."/>
            <person name="Wilson D."/>
            <person name="Wilson R.K."/>
            <person name="Wing R.A."/>
            <person name="Wolfner M.F."/>
            <person name="Wong A."/>
            <person name="Wong G.K."/>
            <person name="Wu C.I."/>
            <person name="Wu G."/>
            <person name="Yamamoto D."/>
            <person name="Yang H.P."/>
            <person name="Yang S.P."/>
            <person name="Yorke J.A."/>
            <person name="Yoshida K."/>
            <person name="Zdobnov E."/>
            <person name="Zhang P."/>
            <person name="Zhang Y."/>
            <person name="Zimin A.V."/>
            <person name="Baldwin J."/>
            <person name="Abdouelleil A."/>
            <person name="Abdulkadir J."/>
            <person name="Abebe A."/>
            <person name="Abera B."/>
            <person name="Abreu J."/>
            <person name="Acer S.C."/>
            <person name="Aftuck L."/>
            <person name="Alexander A."/>
            <person name="An P."/>
            <person name="Anderson E."/>
            <person name="Anderson S."/>
            <person name="Arachi H."/>
            <person name="Azer M."/>
            <person name="Bachantsang P."/>
            <person name="Barry A."/>
            <person name="Bayul T."/>
            <person name="Berlin A."/>
            <person name="Bessette D."/>
            <person name="Bloom T."/>
            <person name="Blye J."/>
            <person name="Boguslavskiy L."/>
            <person name="Bonnet C."/>
            <person name="Boukhgalter B."/>
            <person name="Bourzgui I."/>
            <person name="Brown A."/>
            <person name="Cahill P."/>
            <person name="Channer S."/>
            <person name="Cheshatsang Y."/>
            <person name="Chuda L."/>
            <person name="Citroen M."/>
            <person name="Collymore A."/>
            <person name="Cooke P."/>
            <person name="Costello M."/>
            <person name="D'Aco K."/>
            <person name="Daza R."/>
            <person name="De Haan G."/>
            <person name="DeGray S."/>
            <person name="DeMaso C."/>
            <person name="Dhargay N."/>
            <person name="Dooley K."/>
            <person name="Dooley E."/>
            <person name="Doricent M."/>
            <person name="Dorje P."/>
            <person name="Dorjee K."/>
            <person name="Dupes A."/>
            <person name="Elong R."/>
            <person name="Falk J."/>
            <person name="Farina A."/>
            <person name="Faro S."/>
            <person name="Ferguson D."/>
            <person name="Fisher S."/>
            <person name="Foley C.D."/>
            <person name="Franke A."/>
            <person name="Friedrich D."/>
            <person name="Gadbois L."/>
            <person name="Gearin G."/>
            <person name="Gearin C.R."/>
            <person name="Giannoukos G."/>
            <person name="Goode T."/>
            <person name="Graham J."/>
            <person name="Grandbois E."/>
            <person name="Grewal S."/>
            <person name="Gyaltsen K."/>
            <person name="Hafez N."/>
            <person name="Hagos B."/>
            <person name="Hall J."/>
            <person name="Henson C."/>
            <person name="Hollinger A."/>
            <person name="Honan T."/>
            <person name="Huard M.D."/>
            <person name="Hughes L."/>
            <person name="Hurhula B."/>
            <person name="Husby M.E."/>
            <person name="Kamat A."/>
            <person name="Kanga B."/>
            <person name="Kashin S."/>
            <person name="Khazanovich D."/>
            <person name="Kisner P."/>
            <person name="Lance K."/>
            <person name="Lara M."/>
            <person name="Lee W."/>
            <person name="Lennon N."/>
            <person name="Letendre F."/>
            <person name="LeVine R."/>
            <person name="Lipovsky A."/>
            <person name="Liu X."/>
            <person name="Liu J."/>
            <person name="Liu S."/>
            <person name="Lokyitsang T."/>
            <person name="Lokyitsang Y."/>
            <person name="Lubonja R."/>
            <person name="Lui A."/>
            <person name="MacDonald P."/>
            <person name="Magnisalis V."/>
            <person name="Maru K."/>
            <person name="Matthews C."/>
            <person name="McCusker W."/>
            <person name="McDonough S."/>
            <person name="Mehta T."/>
            <person name="Meldrim J."/>
            <person name="Meneus L."/>
            <person name="Mihai O."/>
            <person name="Mihalev A."/>
            <person name="Mihova T."/>
            <person name="Mittelman R."/>
            <person name="Mlenga V."/>
            <person name="Montmayeur A."/>
            <person name="Mulrain L."/>
            <person name="Navidi A."/>
            <person name="Naylor J."/>
            <person name="Negash T."/>
            <person name="Nguyen T."/>
            <person name="Nguyen N."/>
            <person name="Nicol R."/>
            <person name="Norbu C."/>
            <person name="Norbu N."/>
            <person name="Novod N."/>
            <person name="O'Neill B."/>
            <person name="Osman S."/>
            <person name="Markiewicz E."/>
            <person name="Oyono O.L."/>
            <person name="Patti C."/>
            <person name="Phunkhang P."/>
            <person name="Pierre F."/>
            <person name="Priest M."/>
            <person name="Raghuraman S."/>
            <person name="Rege F."/>
            <person name="Reyes R."/>
            <person name="Rise C."/>
            <person name="Rogov P."/>
            <person name="Ross K."/>
            <person name="Ryan E."/>
            <person name="Settipalli S."/>
            <person name="Shea T."/>
            <person name="Sherpa N."/>
            <person name="Shi L."/>
            <person name="Shih D."/>
            <person name="Sparrow T."/>
            <person name="Spaulding J."/>
            <person name="Stalker J."/>
            <person name="Stange-Thomann N."/>
            <person name="Stavropoulos S."/>
            <person name="Stone C."/>
            <person name="Strader C."/>
            <person name="Tesfaye S."/>
            <person name="Thomson T."/>
            <person name="Thoulutsang Y."/>
            <person name="Thoulutsang D."/>
            <person name="Topham K."/>
            <person name="Topping I."/>
            <person name="Tsamla T."/>
            <person name="Vassiliev H."/>
            <person name="Vo A."/>
            <person name="Wangchuk T."/>
            <person name="Wangdi T."/>
            <person name="Weiand M."/>
            <person name="Wilkinson J."/>
            <person name="Wilson A."/>
            <person name="Yadav S."/>
            <person name="Young G."/>
            <person name="Yu Q."/>
            <person name="Zembek L."/>
            <person name="Zhong D."/>
            <person name="Zimmer A."/>
            <person name="Zwirko Z."/>
            <person name="Jaffe D.B."/>
            <person name="Alvarez P."/>
            <person name="Brockman W."/>
            <person name="Butler J."/>
            <person name="Chin C."/>
            <person name="Gnerre S."/>
            <person name="Grabherr M."/>
            <person name="Kleber M."/>
            <person name="Mauceli E."/>
            <person name="MacCallum I."/>
        </authorList>
    </citation>
    <scope>NUCLEOTIDE SEQUENCE [LARGE SCALE GENOMIC DNA]</scope>
    <source>
        <strain evidence="3">Rob3c / Tucson 14021-0248.25</strain>
    </source>
</reference>
<organism evidence="3">
    <name type="scientific">Drosophila sechellia</name>
    <name type="common">Fruit fly</name>
    <dbReference type="NCBI Taxonomy" id="7238"/>
    <lineage>
        <taxon>Eukaryota</taxon>
        <taxon>Metazoa</taxon>
        <taxon>Ecdysozoa</taxon>
        <taxon>Arthropoda</taxon>
        <taxon>Hexapoda</taxon>
        <taxon>Insecta</taxon>
        <taxon>Pterygota</taxon>
        <taxon>Neoptera</taxon>
        <taxon>Endopterygota</taxon>
        <taxon>Diptera</taxon>
        <taxon>Brachycera</taxon>
        <taxon>Muscomorpha</taxon>
        <taxon>Ephydroidea</taxon>
        <taxon>Drosophilidae</taxon>
        <taxon>Drosophila</taxon>
        <taxon>Sophophora</taxon>
    </lineage>
</organism>
<evidence type="ECO:0000313" key="2">
    <source>
        <dbReference type="EMBL" id="EDW53025.1"/>
    </source>
</evidence>
<name>B4I0J4_DROSE</name>
<feature type="compositionally biased region" description="Basic and acidic residues" evidence="1">
    <location>
        <begin position="147"/>
        <end position="173"/>
    </location>
</feature>
<accession>B4I0J4</accession>